<evidence type="ECO:0000256" key="2">
    <source>
        <dbReference type="SAM" id="Phobius"/>
    </source>
</evidence>
<feature type="transmembrane region" description="Helical" evidence="2">
    <location>
        <begin position="56"/>
        <end position="74"/>
    </location>
</feature>
<evidence type="ECO:0000256" key="1">
    <source>
        <dbReference type="ARBA" id="ARBA00004141"/>
    </source>
</evidence>
<gene>
    <name evidence="3" type="ORF">SVUK_LOCUS9293</name>
</gene>
<dbReference type="OrthoDB" id="294541at2759"/>
<reference evidence="3 4" key="1">
    <citation type="submission" date="2018-11" db="EMBL/GenBank/DDBJ databases">
        <authorList>
            <consortium name="Pathogen Informatics"/>
        </authorList>
    </citation>
    <scope>NUCLEOTIDE SEQUENCE [LARGE SCALE GENOMIC DNA]</scope>
</reference>
<dbReference type="PANTHER" id="PTHR16189">
    <property type="entry name" value="TRANSMEMBRANE PROTEIN 104-RELATED"/>
    <property type="match status" value="1"/>
</dbReference>
<evidence type="ECO:0000313" key="3">
    <source>
        <dbReference type="EMBL" id="VDM74295.1"/>
    </source>
</evidence>
<keyword evidence="2" id="KW-0812">Transmembrane</keyword>
<name>A0A3P7KVA6_STRVU</name>
<evidence type="ECO:0000313" key="4">
    <source>
        <dbReference type="Proteomes" id="UP000270094"/>
    </source>
</evidence>
<protein>
    <recommendedName>
        <fullName evidence="5">Amino acid transporter transmembrane domain-containing protein</fullName>
    </recommendedName>
</protein>
<feature type="transmembrane region" description="Helical" evidence="2">
    <location>
        <begin position="133"/>
        <end position="156"/>
    </location>
</feature>
<comment type="subcellular location">
    <subcellularLocation>
        <location evidence="1">Membrane</location>
        <topology evidence="1">Multi-pass membrane protein</topology>
    </subcellularLocation>
</comment>
<evidence type="ECO:0008006" key="5">
    <source>
        <dbReference type="Google" id="ProtNLM"/>
    </source>
</evidence>
<keyword evidence="2" id="KW-1133">Transmembrane helix</keyword>
<dbReference type="AlphaFoldDB" id="A0A3P7KVA6"/>
<proteinExistence type="predicted"/>
<feature type="transmembrane region" description="Helical" evidence="2">
    <location>
        <begin position="246"/>
        <end position="271"/>
    </location>
</feature>
<organism evidence="3 4">
    <name type="scientific">Strongylus vulgaris</name>
    <name type="common">Blood worm</name>
    <dbReference type="NCBI Taxonomy" id="40348"/>
    <lineage>
        <taxon>Eukaryota</taxon>
        <taxon>Metazoa</taxon>
        <taxon>Ecdysozoa</taxon>
        <taxon>Nematoda</taxon>
        <taxon>Chromadorea</taxon>
        <taxon>Rhabditida</taxon>
        <taxon>Rhabditina</taxon>
        <taxon>Rhabditomorpha</taxon>
        <taxon>Strongyloidea</taxon>
        <taxon>Strongylidae</taxon>
        <taxon>Strongylus</taxon>
    </lineage>
</organism>
<dbReference type="PANTHER" id="PTHR16189:SF0">
    <property type="entry name" value="TRANSMEMBRANE PROTEIN 104"/>
    <property type="match status" value="1"/>
</dbReference>
<dbReference type="EMBL" id="UYYB01094437">
    <property type="protein sequence ID" value="VDM74295.1"/>
    <property type="molecule type" value="Genomic_DNA"/>
</dbReference>
<feature type="transmembrane region" description="Helical" evidence="2">
    <location>
        <begin position="292"/>
        <end position="315"/>
    </location>
</feature>
<accession>A0A3P7KVA6</accession>
<dbReference type="Proteomes" id="UP000270094">
    <property type="component" value="Unassembled WGS sequence"/>
</dbReference>
<keyword evidence="2" id="KW-0472">Membrane</keyword>
<sequence length="369" mass="41806">MIILAIVQLAKDGAEIIPPPAEFHGFGSLFGVTVYAFMCHHSIPSLVTPMSTKSRVFVKILGVYILVLAFYVTLSMTGSFAFEDVKVCSKGSEDIWTQDFHILLWNAVVAHSGEVLGMDVYTLNFLREDFSNVWQIIVHYFLALFPVFVITTNYPIIGCTLINNVRVLRDLILSRTNAKFVDLLYRCLQPNGDTLICLFRVFTEEQTESNKRKRSKSFLLISDIIIYVMVIGFATVISILTDDVLLLTTIIGSYPGVGVQFLVPCLLIVYSRKYVKRLNLDVPYKYSSPFGSIYWVIAIFVWALFAIVMVTLKLIEKQASTPPSWKAKDSISKVAPHKVSGLRCIFSYYSIHVRKFSCNVCSHNKDRMR</sequence>
<feature type="transmembrane region" description="Helical" evidence="2">
    <location>
        <begin position="218"/>
        <end position="240"/>
    </location>
</feature>
<dbReference type="GO" id="GO:0016020">
    <property type="term" value="C:membrane"/>
    <property type="evidence" value="ECO:0007669"/>
    <property type="project" value="UniProtKB-SubCell"/>
</dbReference>
<keyword evidence="4" id="KW-1185">Reference proteome</keyword>